<dbReference type="EMBL" id="AUZX01005465">
    <property type="protein sequence ID" value="EQD67766.1"/>
    <property type="molecule type" value="Genomic_DNA"/>
</dbReference>
<name>T1B4B0_9ZZZZ</name>
<dbReference type="SUPFAM" id="SSF50199">
    <property type="entry name" value="Staphylococcal nuclease"/>
    <property type="match status" value="1"/>
</dbReference>
<proteinExistence type="predicted"/>
<keyword evidence="1" id="KW-0489">Methyltransferase</keyword>
<accession>T1B4B0</accession>
<comment type="caution">
    <text evidence="1">The sequence shown here is derived from an EMBL/GenBank/DDBJ whole genome shotgun (WGS) entry which is preliminary data.</text>
</comment>
<reference evidence="1" key="1">
    <citation type="submission" date="2013-08" db="EMBL/GenBank/DDBJ databases">
        <authorList>
            <person name="Mendez C."/>
            <person name="Richter M."/>
            <person name="Ferrer M."/>
            <person name="Sanchez J."/>
        </authorList>
    </citation>
    <scope>NUCLEOTIDE SEQUENCE</scope>
</reference>
<dbReference type="GO" id="GO:0008168">
    <property type="term" value="F:methyltransferase activity"/>
    <property type="evidence" value="ECO:0007669"/>
    <property type="project" value="UniProtKB-KW"/>
</dbReference>
<dbReference type="InterPro" id="IPR035437">
    <property type="entry name" value="SNase_OB-fold_sf"/>
</dbReference>
<organism evidence="1">
    <name type="scientific">mine drainage metagenome</name>
    <dbReference type="NCBI Taxonomy" id="410659"/>
    <lineage>
        <taxon>unclassified sequences</taxon>
        <taxon>metagenomes</taxon>
        <taxon>ecological metagenomes</taxon>
    </lineage>
</organism>
<reference evidence="1" key="2">
    <citation type="journal article" date="2014" name="ISME J.">
        <title>Microbial stratification in low pH oxic and suboxic macroscopic growths along an acid mine drainage.</title>
        <authorList>
            <person name="Mendez-Garcia C."/>
            <person name="Mesa V."/>
            <person name="Sprenger R.R."/>
            <person name="Richter M."/>
            <person name="Diez M.S."/>
            <person name="Solano J."/>
            <person name="Bargiela R."/>
            <person name="Golyshina O.V."/>
            <person name="Manteca A."/>
            <person name="Ramos J.L."/>
            <person name="Gallego J.R."/>
            <person name="Llorente I."/>
            <person name="Martins Dos Santos V.A."/>
            <person name="Jensen O.N."/>
            <person name="Pelaez A.I."/>
            <person name="Sanchez J."/>
            <person name="Ferrer M."/>
        </authorList>
    </citation>
    <scope>NUCLEOTIDE SEQUENCE</scope>
</reference>
<keyword evidence="1" id="KW-0808">Transferase</keyword>
<evidence type="ECO:0000313" key="1">
    <source>
        <dbReference type="EMBL" id="EQD67766.1"/>
    </source>
</evidence>
<gene>
    <name evidence="1" type="ORF">B1A_07599</name>
</gene>
<feature type="non-terminal residue" evidence="1">
    <location>
        <position position="1"/>
    </location>
</feature>
<protein>
    <submittedName>
        <fullName evidence="1">DNA methylase N-4/N-6 domain protein</fullName>
    </submittedName>
</protein>
<dbReference type="AlphaFoldDB" id="T1B4B0"/>
<sequence>IPEEGEYEPNIKDAKPVISPDKLKFGAEKLYKVTNIVDENTLELDTGLKVRFFGVNIKRDELSRLLAYLNEYVKGKQIFLEFDQYSRPESEIVPAYVFLKNRIFINKELVRQGLANVQIGNFKYKSTFIKVVGD</sequence>
<dbReference type="GO" id="GO:0032259">
    <property type="term" value="P:methylation"/>
    <property type="evidence" value="ECO:0007669"/>
    <property type="project" value="UniProtKB-KW"/>
</dbReference>
<dbReference type="Gene3D" id="2.40.50.90">
    <property type="match status" value="1"/>
</dbReference>